<dbReference type="Proteomes" id="UP000276133">
    <property type="component" value="Unassembled WGS sequence"/>
</dbReference>
<proteinExistence type="predicted"/>
<keyword evidence="3" id="KW-1185">Reference proteome</keyword>
<dbReference type="EMBL" id="REGN01000219">
    <property type="protein sequence ID" value="RNA43508.1"/>
    <property type="molecule type" value="Genomic_DNA"/>
</dbReference>
<feature type="transmembrane region" description="Helical" evidence="1">
    <location>
        <begin position="12"/>
        <end position="30"/>
    </location>
</feature>
<gene>
    <name evidence="2" type="ORF">BpHYR1_014060</name>
</gene>
<evidence type="ECO:0000313" key="3">
    <source>
        <dbReference type="Proteomes" id="UP000276133"/>
    </source>
</evidence>
<keyword evidence="1" id="KW-1133">Transmembrane helix</keyword>
<accession>A0A3M7T6R0</accession>
<comment type="caution">
    <text evidence="2">The sequence shown here is derived from an EMBL/GenBank/DDBJ whole genome shotgun (WGS) entry which is preliminary data.</text>
</comment>
<evidence type="ECO:0000313" key="2">
    <source>
        <dbReference type="EMBL" id="RNA43508.1"/>
    </source>
</evidence>
<name>A0A3M7T6R0_BRAPC</name>
<dbReference type="AlphaFoldDB" id="A0A3M7T6R0"/>
<organism evidence="2 3">
    <name type="scientific">Brachionus plicatilis</name>
    <name type="common">Marine rotifer</name>
    <name type="synonym">Brachionus muelleri</name>
    <dbReference type="NCBI Taxonomy" id="10195"/>
    <lineage>
        <taxon>Eukaryota</taxon>
        <taxon>Metazoa</taxon>
        <taxon>Spiralia</taxon>
        <taxon>Gnathifera</taxon>
        <taxon>Rotifera</taxon>
        <taxon>Eurotatoria</taxon>
        <taxon>Monogononta</taxon>
        <taxon>Pseudotrocha</taxon>
        <taxon>Ploima</taxon>
        <taxon>Brachionidae</taxon>
        <taxon>Brachionus</taxon>
    </lineage>
</organism>
<sequence length="73" mass="8684">MQSLNEEEDSTGFEIALIIVYFAFVFDSIYDVCNKIFPNKLINIDTMEPSRMENIRMGWKKNIWTKTKNKIFI</sequence>
<evidence type="ECO:0000256" key="1">
    <source>
        <dbReference type="SAM" id="Phobius"/>
    </source>
</evidence>
<reference evidence="2 3" key="1">
    <citation type="journal article" date="2018" name="Sci. Rep.">
        <title>Genomic signatures of local adaptation to the degree of environmental predictability in rotifers.</title>
        <authorList>
            <person name="Franch-Gras L."/>
            <person name="Hahn C."/>
            <person name="Garcia-Roger E.M."/>
            <person name="Carmona M.J."/>
            <person name="Serra M."/>
            <person name="Gomez A."/>
        </authorList>
    </citation>
    <scope>NUCLEOTIDE SEQUENCE [LARGE SCALE GENOMIC DNA]</scope>
    <source>
        <strain evidence="2">HYR1</strain>
    </source>
</reference>
<protein>
    <submittedName>
        <fullName evidence="2">Uncharacterized protein</fullName>
    </submittedName>
</protein>
<keyword evidence="1" id="KW-0812">Transmembrane</keyword>
<keyword evidence="1" id="KW-0472">Membrane</keyword>